<keyword evidence="3" id="KW-0378">Hydrolase</keyword>
<proteinExistence type="predicted"/>
<dbReference type="OrthoDB" id="9802991at2"/>
<sequence>MPKLDIYTLPVGTIQQNCRIFVNPQTKQAFVVDPGAQAQDLYKFIQDHELKVEAIVITHAHFDHIGGITPLRKLLGEVPVLGPFVQDEIFFSKVVSRCRQFGLLDQVEDFVPETSKGDRFFTENETLTLAGQDFKVLFTPGHSPGHATLVDQENKVLIVGDVLFNGGIGRTDLEGGSFAVLEQSIKEKLYSLSGDYLVLSGHGPETSLEHERSSNPFVRQA</sequence>
<keyword evidence="2" id="KW-0479">Metal-binding</keyword>
<dbReference type="RefSeq" id="WP_119535170.1">
    <property type="nucleotide sequence ID" value="NZ_NRJF01000213.1"/>
</dbReference>
<evidence type="ECO:0000259" key="5">
    <source>
        <dbReference type="SMART" id="SM00849"/>
    </source>
</evidence>
<dbReference type="AlphaFoldDB" id="A0A3A1Y5L0"/>
<evidence type="ECO:0000313" key="6">
    <source>
        <dbReference type="EMBL" id="RIY32895.1"/>
    </source>
</evidence>
<evidence type="ECO:0000256" key="1">
    <source>
        <dbReference type="ARBA" id="ARBA00001947"/>
    </source>
</evidence>
<reference evidence="6 7" key="1">
    <citation type="submission" date="2017-08" db="EMBL/GenBank/DDBJ databases">
        <title>Reclassification of Bisgaard taxon 37 and 44.</title>
        <authorList>
            <person name="Christensen H."/>
        </authorList>
    </citation>
    <scope>NUCLEOTIDE SEQUENCE [LARGE SCALE GENOMIC DNA]</scope>
    <source>
        <strain evidence="6 7">EEAB3T1</strain>
    </source>
</reference>
<keyword evidence="7" id="KW-1185">Reference proteome</keyword>
<comment type="cofactor">
    <cofactor evidence="1">
        <name>Zn(2+)</name>
        <dbReference type="ChEBI" id="CHEBI:29105"/>
    </cofactor>
</comment>
<dbReference type="Proteomes" id="UP000265964">
    <property type="component" value="Unassembled WGS sequence"/>
</dbReference>
<gene>
    <name evidence="6" type="ORF">CKF59_06685</name>
</gene>
<dbReference type="InterPro" id="IPR001279">
    <property type="entry name" value="Metallo-B-lactamas"/>
</dbReference>
<dbReference type="Gene3D" id="3.60.15.10">
    <property type="entry name" value="Ribonuclease Z/Hydroxyacylglutathione hydrolase-like"/>
    <property type="match status" value="1"/>
</dbReference>
<evidence type="ECO:0000256" key="4">
    <source>
        <dbReference type="ARBA" id="ARBA00022833"/>
    </source>
</evidence>
<dbReference type="InterPro" id="IPR051453">
    <property type="entry name" value="MBL_Glyoxalase_II"/>
</dbReference>
<keyword evidence="4" id="KW-0862">Zinc</keyword>
<dbReference type="GO" id="GO:0016787">
    <property type="term" value="F:hydrolase activity"/>
    <property type="evidence" value="ECO:0007669"/>
    <property type="project" value="UniProtKB-KW"/>
</dbReference>
<dbReference type="InterPro" id="IPR036866">
    <property type="entry name" value="RibonucZ/Hydroxyglut_hydro"/>
</dbReference>
<dbReference type="SUPFAM" id="SSF56281">
    <property type="entry name" value="Metallo-hydrolase/oxidoreductase"/>
    <property type="match status" value="1"/>
</dbReference>
<organism evidence="6 7">
    <name type="scientific">Psittacicella gerlachiana</name>
    <dbReference type="NCBI Taxonomy" id="2028574"/>
    <lineage>
        <taxon>Bacteria</taxon>
        <taxon>Pseudomonadati</taxon>
        <taxon>Pseudomonadota</taxon>
        <taxon>Gammaproteobacteria</taxon>
        <taxon>Pasteurellales</taxon>
        <taxon>Psittacicellaceae</taxon>
        <taxon>Psittacicella</taxon>
    </lineage>
</organism>
<dbReference type="PANTHER" id="PTHR46233">
    <property type="entry name" value="HYDROXYACYLGLUTATHIONE HYDROLASE GLOC"/>
    <property type="match status" value="1"/>
</dbReference>
<dbReference type="Pfam" id="PF00753">
    <property type="entry name" value="Lactamase_B"/>
    <property type="match status" value="1"/>
</dbReference>
<dbReference type="PANTHER" id="PTHR46233:SF3">
    <property type="entry name" value="HYDROXYACYLGLUTATHIONE HYDROLASE GLOC"/>
    <property type="match status" value="1"/>
</dbReference>
<dbReference type="EMBL" id="NRJF01000213">
    <property type="protein sequence ID" value="RIY32895.1"/>
    <property type="molecule type" value="Genomic_DNA"/>
</dbReference>
<protein>
    <recommendedName>
        <fullName evidence="5">Metallo-beta-lactamase domain-containing protein</fullName>
    </recommendedName>
</protein>
<comment type="caution">
    <text evidence="6">The sequence shown here is derived from an EMBL/GenBank/DDBJ whole genome shotgun (WGS) entry which is preliminary data.</text>
</comment>
<evidence type="ECO:0000256" key="2">
    <source>
        <dbReference type="ARBA" id="ARBA00022723"/>
    </source>
</evidence>
<evidence type="ECO:0000313" key="7">
    <source>
        <dbReference type="Proteomes" id="UP000265964"/>
    </source>
</evidence>
<dbReference type="GO" id="GO:0046872">
    <property type="term" value="F:metal ion binding"/>
    <property type="evidence" value="ECO:0007669"/>
    <property type="project" value="UniProtKB-KW"/>
</dbReference>
<name>A0A3A1Y5L0_9GAMM</name>
<dbReference type="SMART" id="SM00849">
    <property type="entry name" value="Lactamase_B"/>
    <property type="match status" value="1"/>
</dbReference>
<feature type="domain" description="Metallo-beta-lactamase" evidence="5">
    <location>
        <begin position="15"/>
        <end position="202"/>
    </location>
</feature>
<accession>A0A3A1Y5L0</accession>
<evidence type="ECO:0000256" key="3">
    <source>
        <dbReference type="ARBA" id="ARBA00022801"/>
    </source>
</evidence>